<evidence type="ECO:0000256" key="2">
    <source>
        <dbReference type="ARBA" id="ARBA00009765"/>
    </source>
</evidence>
<dbReference type="PANTHER" id="PTHR46494:SF1">
    <property type="entry name" value="CORA FAMILY METAL ION TRANSPORTER (EUROFUNG)"/>
    <property type="match status" value="1"/>
</dbReference>
<evidence type="ECO:0000256" key="8">
    <source>
        <dbReference type="ARBA" id="ARBA00023065"/>
    </source>
</evidence>
<evidence type="ECO:0000256" key="7">
    <source>
        <dbReference type="ARBA" id="ARBA00022989"/>
    </source>
</evidence>
<evidence type="ECO:0000313" key="14">
    <source>
        <dbReference type="EMBL" id="KUN61402.1"/>
    </source>
</evidence>
<name>A0A101RTE0_9ACTN</name>
<evidence type="ECO:0000256" key="13">
    <source>
        <dbReference type="SAM" id="Phobius"/>
    </source>
</evidence>
<dbReference type="RefSeq" id="WP_059209671.1">
    <property type="nucleotide sequence ID" value="NZ_KQ948669.1"/>
</dbReference>
<comment type="catalytic activity">
    <reaction evidence="10">
        <text>Mg(2+)(in) = Mg(2+)(out)</text>
        <dbReference type="Rhea" id="RHEA:29827"/>
        <dbReference type="ChEBI" id="CHEBI:18420"/>
    </reaction>
</comment>
<dbReference type="GO" id="GO:0015087">
    <property type="term" value="F:cobalt ion transmembrane transporter activity"/>
    <property type="evidence" value="ECO:0007669"/>
    <property type="project" value="TreeGrafter"/>
</dbReference>
<keyword evidence="5 13" id="KW-0812">Transmembrane</keyword>
<keyword evidence="7 13" id="KW-1133">Transmembrane helix</keyword>
<evidence type="ECO:0000256" key="9">
    <source>
        <dbReference type="ARBA" id="ARBA00023136"/>
    </source>
</evidence>
<evidence type="ECO:0000256" key="1">
    <source>
        <dbReference type="ARBA" id="ARBA00004651"/>
    </source>
</evidence>
<sequence>MSERRARPAAKSSAAKGSRKSAWRRALTPPSAPPRTPTPGAEPPAPGTAEPPSIVQAALYRDGVRVSSPATLADTFRELREEPSGMAWIGLARPTESELLSLAAEFDLHPLSVEDAMEAHQRPKLERYGDTLFVVLSAARYLDAPEEVDFGELHVFVGPDFVITVRHGAAPDLSAVRHRMEQTPELLSLGPEAVLYAILDAVVDGYAPVVSGVQNDIDEIETEVFRGDPEVSRRIYELSREMVEFQRATRPLVGMLHSLMAGFAKYGTDEELQRYLRDVADHVTHTSERVDGFRQALTDILTVNATLVTQQQNAEMRALAEAGFEQNEEIKKISAWAAILFAPTLVGTIYGMNFEDMPELGWSFGYPFAIGLMGVVCVSLYVIFKRRDWL</sequence>
<dbReference type="GO" id="GO:0050897">
    <property type="term" value="F:cobalt ion binding"/>
    <property type="evidence" value="ECO:0007669"/>
    <property type="project" value="TreeGrafter"/>
</dbReference>
<feature type="transmembrane region" description="Helical" evidence="13">
    <location>
        <begin position="333"/>
        <end position="352"/>
    </location>
</feature>
<dbReference type="STRING" id="58343.AQJ46_36750"/>
<reference evidence="14 15" key="1">
    <citation type="submission" date="2015-10" db="EMBL/GenBank/DDBJ databases">
        <title>Draft genome sequence of Streptomyces canus DSM 40017, type strain for the species Streptomyces canus.</title>
        <authorList>
            <person name="Ruckert C."/>
            <person name="Winkler A."/>
            <person name="Kalinowski J."/>
            <person name="Kampfer P."/>
            <person name="Glaeser S."/>
        </authorList>
    </citation>
    <scope>NUCLEOTIDE SEQUENCE [LARGE SCALE GENOMIC DNA]</scope>
    <source>
        <strain evidence="14 15">DSM 40017</strain>
    </source>
</reference>
<evidence type="ECO:0000256" key="12">
    <source>
        <dbReference type="SAM" id="MobiDB-lite"/>
    </source>
</evidence>
<dbReference type="SUPFAM" id="SSF143865">
    <property type="entry name" value="CorA soluble domain-like"/>
    <property type="match status" value="1"/>
</dbReference>
<gene>
    <name evidence="14" type="ORF">AQJ46_36750</name>
</gene>
<comment type="caution">
    <text evidence="14">The sequence shown here is derived from an EMBL/GenBank/DDBJ whole genome shotgun (WGS) entry which is preliminary data.</text>
</comment>
<comment type="function">
    <text evidence="11">Mediates influx of magnesium ions. Alternates between open and closed states. Activated by low cytoplasmic Mg(2+) levels. Inactive when cytoplasmic Mg(2+) levels are high.</text>
</comment>
<dbReference type="Pfam" id="PF01544">
    <property type="entry name" value="CorA"/>
    <property type="match status" value="1"/>
</dbReference>
<dbReference type="Proteomes" id="UP000053669">
    <property type="component" value="Unassembled WGS sequence"/>
</dbReference>
<feature type="transmembrane region" description="Helical" evidence="13">
    <location>
        <begin position="364"/>
        <end position="384"/>
    </location>
</feature>
<dbReference type="Gene3D" id="3.30.460.20">
    <property type="entry name" value="CorA soluble domain-like"/>
    <property type="match status" value="1"/>
</dbReference>
<dbReference type="AlphaFoldDB" id="A0A101RTE0"/>
<evidence type="ECO:0000313" key="15">
    <source>
        <dbReference type="Proteomes" id="UP000053669"/>
    </source>
</evidence>
<dbReference type="FunFam" id="1.20.58.340:FF:000004">
    <property type="entry name" value="Magnesium transport protein CorA"/>
    <property type="match status" value="1"/>
</dbReference>
<proteinExistence type="inferred from homology"/>
<organism evidence="14 15">
    <name type="scientific">Streptomyces canus</name>
    <dbReference type="NCBI Taxonomy" id="58343"/>
    <lineage>
        <taxon>Bacteria</taxon>
        <taxon>Bacillati</taxon>
        <taxon>Actinomycetota</taxon>
        <taxon>Actinomycetes</taxon>
        <taxon>Kitasatosporales</taxon>
        <taxon>Streptomycetaceae</taxon>
        <taxon>Streptomyces</taxon>
        <taxon>Streptomyces aurantiacus group</taxon>
    </lineage>
</organism>
<evidence type="ECO:0000256" key="3">
    <source>
        <dbReference type="ARBA" id="ARBA00022448"/>
    </source>
</evidence>
<accession>A0A101RTE0</accession>
<comment type="subcellular location">
    <subcellularLocation>
        <location evidence="1">Cell membrane</location>
        <topology evidence="1">Multi-pass membrane protein</topology>
    </subcellularLocation>
</comment>
<keyword evidence="3" id="KW-0813">Transport</keyword>
<evidence type="ECO:0000256" key="5">
    <source>
        <dbReference type="ARBA" id="ARBA00022692"/>
    </source>
</evidence>
<keyword evidence="9 13" id="KW-0472">Membrane</keyword>
<dbReference type="CDD" id="cd12830">
    <property type="entry name" value="MtCorA-like"/>
    <property type="match status" value="1"/>
</dbReference>
<evidence type="ECO:0000256" key="11">
    <source>
        <dbReference type="ARBA" id="ARBA00045497"/>
    </source>
</evidence>
<dbReference type="InterPro" id="IPR002523">
    <property type="entry name" value="MgTranspt_CorA/ZnTranspt_ZntB"/>
</dbReference>
<dbReference type="GO" id="GO:0005886">
    <property type="term" value="C:plasma membrane"/>
    <property type="evidence" value="ECO:0007669"/>
    <property type="project" value="UniProtKB-SubCell"/>
</dbReference>
<evidence type="ECO:0000256" key="6">
    <source>
        <dbReference type="ARBA" id="ARBA00022842"/>
    </source>
</evidence>
<dbReference type="SUPFAM" id="SSF144083">
    <property type="entry name" value="Magnesium transport protein CorA, transmembrane region"/>
    <property type="match status" value="1"/>
</dbReference>
<keyword evidence="4" id="KW-1003">Cell membrane</keyword>
<protein>
    <submittedName>
        <fullName evidence="14">Transporter</fullName>
    </submittedName>
</protein>
<dbReference type="GO" id="GO:0015095">
    <property type="term" value="F:magnesium ion transmembrane transporter activity"/>
    <property type="evidence" value="ECO:0007669"/>
    <property type="project" value="TreeGrafter"/>
</dbReference>
<feature type="region of interest" description="Disordered" evidence="12">
    <location>
        <begin position="1"/>
        <end position="51"/>
    </location>
</feature>
<keyword evidence="6" id="KW-0460">Magnesium</keyword>
<comment type="similarity">
    <text evidence="2">Belongs to the CorA metal ion transporter (MIT) (TC 1.A.35) family.</text>
</comment>
<dbReference type="PANTHER" id="PTHR46494">
    <property type="entry name" value="CORA FAMILY METAL ION TRANSPORTER (EUROFUNG)"/>
    <property type="match status" value="1"/>
</dbReference>
<dbReference type="GO" id="GO:0000287">
    <property type="term" value="F:magnesium ion binding"/>
    <property type="evidence" value="ECO:0007669"/>
    <property type="project" value="TreeGrafter"/>
</dbReference>
<dbReference type="EMBL" id="LMWU01000041">
    <property type="protein sequence ID" value="KUN61402.1"/>
    <property type="molecule type" value="Genomic_DNA"/>
</dbReference>
<dbReference type="Gene3D" id="1.20.58.340">
    <property type="entry name" value="Magnesium transport protein CorA, transmembrane region"/>
    <property type="match status" value="2"/>
</dbReference>
<evidence type="ECO:0000256" key="10">
    <source>
        <dbReference type="ARBA" id="ARBA00034269"/>
    </source>
</evidence>
<feature type="compositionally biased region" description="Pro residues" evidence="12">
    <location>
        <begin position="30"/>
        <end position="46"/>
    </location>
</feature>
<keyword evidence="8" id="KW-0406">Ion transport</keyword>
<dbReference type="InterPro" id="IPR045861">
    <property type="entry name" value="CorA_cytoplasmic_dom"/>
</dbReference>
<evidence type="ECO:0000256" key="4">
    <source>
        <dbReference type="ARBA" id="ARBA00022475"/>
    </source>
</evidence>
<dbReference type="InterPro" id="IPR045863">
    <property type="entry name" value="CorA_TM1_TM2"/>
</dbReference>